<keyword evidence="1 7" id="KW-0436">Ligase</keyword>
<evidence type="ECO:0000256" key="8">
    <source>
        <dbReference type="RuleBase" id="RU363037"/>
    </source>
</evidence>
<feature type="binding site" evidence="7">
    <location>
        <position position="203"/>
    </location>
    <ligand>
        <name>L-glutamate</name>
        <dbReference type="ChEBI" id="CHEBI:29985"/>
    </ligand>
</feature>
<feature type="binding site" evidence="7">
    <location>
        <position position="61"/>
    </location>
    <ligand>
        <name>L-glutamate</name>
        <dbReference type="ChEBI" id="CHEBI:29985"/>
    </ligand>
</feature>
<protein>
    <recommendedName>
        <fullName evidence="7">Glutamyl-Q tRNA(Asp) synthetase</fullName>
        <shortName evidence="7">Glu-Q-RSs</shortName>
        <ecNumber evidence="7">6.1.1.-</ecNumber>
    </recommendedName>
</protein>
<evidence type="ECO:0000256" key="9">
    <source>
        <dbReference type="SAM" id="MobiDB-lite"/>
    </source>
</evidence>
<comment type="cofactor">
    <cofactor evidence="7">
        <name>Zn(2+)</name>
        <dbReference type="ChEBI" id="CHEBI:29105"/>
    </cofactor>
    <text evidence="7">Binds 1 zinc ion per subunit.</text>
</comment>
<accession>A0ABU6IXG7</accession>
<proteinExistence type="inferred from homology"/>
<dbReference type="Proteomes" id="UP001343724">
    <property type="component" value="Unassembled WGS sequence"/>
</dbReference>
<dbReference type="PANTHER" id="PTHR43311:SF1">
    <property type="entry name" value="GLUTAMYL-Q TRNA(ASP) SYNTHETASE"/>
    <property type="match status" value="1"/>
</dbReference>
<keyword evidence="4 7" id="KW-0862">Zinc</keyword>
<comment type="function">
    <text evidence="7">Catalyzes the tRNA-independent activation of glutamate in presence of ATP and the subsequent transfer of glutamate onto a tRNA(Asp). Glutamate is transferred on the 2-amino-5-(4,5-dihydroxy-2-cyclopenten-1-yl) moiety of the queuosine in the wobble position of the QUC anticodon.</text>
</comment>
<feature type="binding site" evidence="7">
    <location>
        <position position="221"/>
    </location>
    <ligand>
        <name>L-glutamate</name>
        <dbReference type="ChEBI" id="CHEBI:29985"/>
    </ligand>
</feature>
<dbReference type="InterPro" id="IPR049940">
    <property type="entry name" value="GluQ/Sye"/>
</dbReference>
<evidence type="ECO:0000256" key="2">
    <source>
        <dbReference type="ARBA" id="ARBA00022723"/>
    </source>
</evidence>
<keyword evidence="8" id="KW-0648">Protein biosynthesis</keyword>
<feature type="binding site" evidence="7">
    <location>
        <position position="138"/>
    </location>
    <ligand>
        <name>Zn(2+)</name>
        <dbReference type="ChEBI" id="CHEBI:29105"/>
    </ligand>
</feature>
<feature type="binding site" evidence="7">
    <location>
        <position position="142"/>
    </location>
    <ligand>
        <name>Zn(2+)</name>
        <dbReference type="ChEBI" id="CHEBI:29105"/>
    </ligand>
</feature>
<dbReference type="EMBL" id="JAYMFH010000003">
    <property type="protein sequence ID" value="MEC4294292.1"/>
    <property type="molecule type" value="Genomic_DNA"/>
</dbReference>
<keyword evidence="3 7" id="KW-0547">Nucleotide-binding</keyword>
<evidence type="ECO:0000256" key="6">
    <source>
        <dbReference type="ARBA" id="ARBA00023146"/>
    </source>
</evidence>
<feature type="region of interest" description="Disordered" evidence="9">
    <location>
        <begin position="1"/>
        <end position="26"/>
    </location>
</feature>
<dbReference type="NCBIfam" id="TIGR03838">
    <property type="entry name" value="queuosine_YadB"/>
    <property type="match status" value="1"/>
</dbReference>
<dbReference type="NCBIfam" id="NF004315">
    <property type="entry name" value="PRK05710.1-4"/>
    <property type="match status" value="1"/>
</dbReference>
<dbReference type="InterPro" id="IPR000924">
    <property type="entry name" value="Glu/Gln-tRNA-synth"/>
</dbReference>
<feature type="binding site" evidence="7">
    <location>
        <position position="119"/>
    </location>
    <ligand>
        <name>Zn(2+)</name>
        <dbReference type="ChEBI" id="CHEBI:29105"/>
    </ligand>
</feature>
<feature type="domain" description="Glutamyl/glutaminyl-tRNA synthetase class Ib catalytic" evidence="10">
    <location>
        <begin position="22"/>
        <end position="283"/>
    </location>
</feature>
<feature type="short sequence motif" description="'HIGH' region" evidence="7">
    <location>
        <begin position="28"/>
        <end position="38"/>
    </location>
</feature>
<dbReference type="InterPro" id="IPR014729">
    <property type="entry name" value="Rossmann-like_a/b/a_fold"/>
</dbReference>
<evidence type="ECO:0000313" key="12">
    <source>
        <dbReference type="Proteomes" id="UP001343724"/>
    </source>
</evidence>
<feature type="binding site" evidence="7">
    <location>
        <begin position="25"/>
        <end position="29"/>
    </location>
    <ligand>
        <name>L-glutamate</name>
        <dbReference type="ChEBI" id="CHEBI:29985"/>
    </ligand>
</feature>
<dbReference type="RefSeq" id="WP_326454400.1">
    <property type="nucleotide sequence ID" value="NZ_JAYMFH010000003.1"/>
</dbReference>
<organism evidence="11 12">
    <name type="scientific">Adlercreutzia shanghongiae</name>
    <dbReference type="NCBI Taxonomy" id="3111773"/>
    <lineage>
        <taxon>Bacteria</taxon>
        <taxon>Bacillati</taxon>
        <taxon>Actinomycetota</taxon>
        <taxon>Coriobacteriia</taxon>
        <taxon>Eggerthellales</taxon>
        <taxon>Eggerthellaceae</taxon>
        <taxon>Adlercreutzia</taxon>
    </lineage>
</organism>
<gene>
    <name evidence="11" type="primary">gluQRS</name>
    <name evidence="7" type="synonym">gluQ</name>
    <name evidence="11" type="ORF">VJ920_03085</name>
</gene>
<dbReference type="Pfam" id="PF00749">
    <property type="entry name" value="tRNA-synt_1c"/>
    <property type="match status" value="1"/>
</dbReference>
<dbReference type="PRINTS" id="PR00987">
    <property type="entry name" value="TRNASYNTHGLU"/>
</dbReference>
<feature type="binding site" evidence="7">
    <location>
        <position position="262"/>
    </location>
    <ligand>
        <name>ATP</name>
        <dbReference type="ChEBI" id="CHEBI:30616"/>
    </ligand>
</feature>
<evidence type="ECO:0000256" key="7">
    <source>
        <dbReference type="HAMAP-Rule" id="MF_01428"/>
    </source>
</evidence>
<dbReference type="SUPFAM" id="SSF52374">
    <property type="entry name" value="Nucleotidylyl transferase"/>
    <property type="match status" value="1"/>
</dbReference>
<keyword evidence="6 7" id="KW-0030">Aminoacyl-tRNA synthetase</keyword>
<evidence type="ECO:0000259" key="10">
    <source>
        <dbReference type="Pfam" id="PF00749"/>
    </source>
</evidence>
<evidence type="ECO:0000256" key="1">
    <source>
        <dbReference type="ARBA" id="ARBA00022598"/>
    </source>
</evidence>
<comment type="caution">
    <text evidence="11">The sequence shown here is derived from an EMBL/GenBank/DDBJ whole genome shotgun (WGS) entry which is preliminary data.</text>
</comment>
<keyword evidence="12" id="KW-1185">Reference proteome</keyword>
<dbReference type="HAMAP" id="MF_01428">
    <property type="entry name" value="Glu_Q_tRNA_synth"/>
    <property type="match status" value="1"/>
</dbReference>
<evidence type="ECO:0000313" key="11">
    <source>
        <dbReference type="EMBL" id="MEC4294292.1"/>
    </source>
</evidence>
<comment type="similarity">
    <text evidence="7">Belongs to the class-I aminoacyl-tRNA synthetase family. GluQ subfamily.</text>
</comment>
<dbReference type="PROSITE" id="PS00178">
    <property type="entry name" value="AA_TRNA_LIGASE_I"/>
    <property type="match status" value="1"/>
</dbReference>
<dbReference type="InterPro" id="IPR020058">
    <property type="entry name" value="Glu/Gln-tRNA-synth_Ib_cat-dom"/>
</dbReference>
<reference evidence="11 12" key="1">
    <citation type="submission" date="2024-01" db="EMBL/GenBank/DDBJ databases">
        <title>novel species in genus Adlercreutzia.</title>
        <authorList>
            <person name="Liu X."/>
        </authorList>
    </citation>
    <scope>NUCLEOTIDE SEQUENCE [LARGE SCALE GENOMIC DNA]</scope>
    <source>
        <strain evidence="11 12">R22</strain>
    </source>
</reference>
<sequence>MPGQPKQVECRSSGSEPAGAPVVGRFAPSPTGRMHAGNVYAALAAWLVAKSQGGRIVLRIEDLDRERSKTAYVDQVQRDFEALGLCWDEGPYFQHNRDEAYQAAFDILKERGLTYPCYCTRADLLAASAPHRGEKPVYPGTCRHLSAEERAEREAGGRAPAMRLMVDERELSLVDAIQGPYSQQLKRDCGDFLVRRSDGAFAYQLAVVVDDAAQGVTSVVRGVDLLCSTPQQMHLQELLGLPHPTYAHVPLLVGERDRRLSKRDKDASLEELLERFGTPQAIVGHIAGITGLAESDEPATPEELLGRFSLEQFRERIPDLVQIPWR</sequence>
<feature type="short sequence motif" description="'KMSKS' region" evidence="7">
    <location>
        <begin position="259"/>
        <end position="263"/>
    </location>
</feature>
<dbReference type="PANTHER" id="PTHR43311">
    <property type="entry name" value="GLUTAMATE--TRNA LIGASE"/>
    <property type="match status" value="1"/>
</dbReference>
<name>A0ABU6IXG7_9ACTN</name>
<dbReference type="Gene3D" id="3.40.50.620">
    <property type="entry name" value="HUPs"/>
    <property type="match status" value="1"/>
</dbReference>
<dbReference type="NCBIfam" id="NF004314">
    <property type="entry name" value="PRK05710.1-3"/>
    <property type="match status" value="1"/>
</dbReference>
<dbReference type="InterPro" id="IPR022380">
    <property type="entry name" value="Glu-Q_tRNA(Asp)_Synthase"/>
</dbReference>
<keyword evidence="2 7" id="KW-0479">Metal-binding</keyword>
<keyword evidence="5 7" id="KW-0067">ATP-binding</keyword>
<dbReference type="InterPro" id="IPR001412">
    <property type="entry name" value="aa-tRNA-synth_I_CS"/>
</dbReference>
<evidence type="ECO:0000256" key="4">
    <source>
        <dbReference type="ARBA" id="ARBA00022833"/>
    </source>
</evidence>
<feature type="binding site" evidence="7">
    <location>
        <position position="117"/>
    </location>
    <ligand>
        <name>Zn(2+)</name>
        <dbReference type="ChEBI" id="CHEBI:29105"/>
    </ligand>
</feature>
<evidence type="ECO:0000256" key="3">
    <source>
        <dbReference type="ARBA" id="ARBA00022741"/>
    </source>
</evidence>
<evidence type="ECO:0000256" key="5">
    <source>
        <dbReference type="ARBA" id="ARBA00022840"/>
    </source>
</evidence>
<dbReference type="EC" id="6.1.1.-" evidence="7"/>